<evidence type="ECO:0000313" key="3">
    <source>
        <dbReference type="Proteomes" id="UP001432027"/>
    </source>
</evidence>
<dbReference type="AlphaFoldDB" id="A0AAV5SGK0"/>
<organism evidence="2 3">
    <name type="scientific">Pristionchus entomophagus</name>
    <dbReference type="NCBI Taxonomy" id="358040"/>
    <lineage>
        <taxon>Eukaryota</taxon>
        <taxon>Metazoa</taxon>
        <taxon>Ecdysozoa</taxon>
        <taxon>Nematoda</taxon>
        <taxon>Chromadorea</taxon>
        <taxon>Rhabditida</taxon>
        <taxon>Rhabditina</taxon>
        <taxon>Diplogasteromorpha</taxon>
        <taxon>Diplogasteroidea</taxon>
        <taxon>Neodiplogasteridae</taxon>
        <taxon>Pristionchus</taxon>
    </lineage>
</organism>
<comment type="caution">
    <text evidence="2">The sequence shown here is derived from an EMBL/GenBank/DDBJ whole genome shotgun (WGS) entry which is preliminary data.</text>
</comment>
<feature type="non-terminal residue" evidence="2">
    <location>
        <position position="1"/>
    </location>
</feature>
<keyword evidence="3" id="KW-1185">Reference proteome</keyword>
<feature type="non-terminal residue" evidence="2">
    <location>
        <position position="123"/>
    </location>
</feature>
<sequence>EIECFIHPHPTRGTIGCTNMILLHNKCMNRTSSAESARFRAVFAHFLLVISDFAQGDAKATVGHAREGILCVLTRCKKACTSASCRLDILQNSSNRHEHESEENSKELHHFRQRIEHGSSSGS</sequence>
<dbReference type="EMBL" id="BTSX01000001">
    <property type="protein sequence ID" value="GMS81994.1"/>
    <property type="molecule type" value="Genomic_DNA"/>
</dbReference>
<evidence type="ECO:0000313" key="2">
    <source>
        <dbReference type="EMBL" id="GMS81994.1"/>
    </source>
</evidence>
<feature type="region of interest" description="Disordered" evidence="1">
    <location>
        <begin position="94"/>
        <end position="123"/>
    </location>
</feature>
<accession>A0AAV5SGK0</accession>
<reference evidence="2" key="1">
    <citation type="submission" date="2023-10" db="EMBL/GenBank/DDBJ databases">
        <title>Genome assembly of Pristionchus species.</title>
        <authorList>
            <person name="Yoshida K."/>
            <person name="Sommer R.J."/>
        </authorList>
    </citation>
    <scope>NUCLEOTIDE SEQUENCE</scope>
    <source>
        <strain evidence="2">RS0144</strain>
    </source>
</reference>
<feature type="compositionally biased region" description="Basic and acidic residues" evidence="1">
    <location>
        <begin position="95"/>
        <end position="117"/>
    </location>
</feature>
<protein>
    <submittedName>
        <fullName evidence="2">Uncharacterized protein</fullName>
    </submittedName>
</protein>
<dbReference type="Proteomes" id="UP001432027">
    <property type="component" value="Unassembled WGS sequence"/>
</dbReference>
<proteinExistence type="predicted"/>
<gene>
    <name evidence="2" type="ORF">PENTCL1PPCAC_4169</name>
</gene>
<evidence type="ECO:0000256" key="1">
    <source>
        <dbReference type="SAM" id="MobiDB-lite"/>
    </source>
</evidence>
<name>A0AAV5SGK0_9BILA</name>